<dbReference type="Proteomes" id="UP000199017">
    <property type="component" value="Unassembled WGS sequence"/>
</dbReference>
<dbReference type="GO" id="GO:0003677">
    <property type="term" value="F:DNA binding"/>
    <property type="evidence" value="ECO:0007669"/>
    <property type="project" value="UniProtKB-KW"/>
</dbReference>
<dbReference type="OrthoDB" id="9792148at2"/>
<dbReference type="InterPro" id="IPR051448">
    <property type="entry name" value="CdaR-like_regulators"/>
</dbReference>
<keyword evidence="5" id="KW-1185">Reference proteome</keyword>
<evidence type="ECO:0000259" key="3">
    <source>
        <dbReference type="Pfam" id="PF17853"/>
    </source>
</evidence>
<dbReference type="RefSeq" id="WP_091586168.1">
    <property type="nucleotide sequence ID" value="NZ_FNDU01000008.1"/>
</dbReference>
<feature type="domain" description="PucR C-terminal helix-turn-helix" evidence="2">
    <location>
        <begin position="347"/>
        <end position="402"/>
    </location>
</feature>
<dbReference type="Gene3D" id="1.10.10.2840">
    <property type="entry name" value="PucR C-terminal helix-turn-helix domain"/>
    <property type="match status" value="1"/>
</dbReference>
<keyword evidence="4" id="KW-0238">DNA-binding</keyword>
<dbReference type="STRING" id="930129.SAMN05216352_108222"/>
<evidence type="ECO:0000259" key="2">
    <source>
        <dbReference type="Pfam" id="PF13556"/>
    </source>
</evidence>
<dbReference type="EMBL" id="FNDU01000008">
    <property type="protein sequence ID" value="SDI52772.1"/>
    <property type="molecule type" value="Genomic_DNA"/>
</dbReference>
<comment type="similarity">
    <text evidence="1">Belongs to the CdaR family.</text>
</comment>
<feature type="domain" description="CdaR GGDEF-like" evidence="3">
    <location>
        <begin position="175"/>
        <end position="292"/>
    </location>
</feature>
<dbReference type="Pfam" id="PF13556">
    <property type="entry name" value="HTH_30"/>
    <property type="match status" value="1"/>
</dbReference>
<proteinExistence type="inferred from homology"/>
<dbReference type="InterPro" id="IPR029016">
    <property type="entry name" value="GAF-like_dom_sf"/>
</dbReference>
<dbReference type="PANTHER" id="PTHR33744">
    <property type="entry name" value="CARBOHYDRATE DIACID REGULATOR"/>
    <property type="match status" value="1"/>
</dbReference>
<dbReference type="InterPro" id="IPR025736">
    <property type="entry name" value="PucR_C-HTH_dom"/>
</dbReference>
<name>A0A1G8LAT6_9BACI</name>
<protein>
    <submittedName>
        <fullName evidence="4">DNA-binding transcriptional regulator, PucR family</fullName>
    </submittedName>
</protein>
<dbReference type="AlphaFoldDB" id="A0A1G8LAT6"/>
<evidence type="ECO:0000313" key="5">
    <source>
        <dbReference type="Proteomes" id="UP000199017"/>
    </source>
</evidence>
<dbReference type="InterPro" id="IPR041522">
    <property type="entry name" value="CdaR_GGDEF"/>
</dbReference>
<evidence type="ECO:0000313" key="4">
    <source>
        <dbReference type="EMBL" id="SDI52772.1"/>
    </source>
</evidence>
<sequence>MVEQFLRKFQRRFYSLEEFADYISELLDGPVTIEDANHRLLAYSTHKEHTDSARVSTIIGRRVPEKVINTLWKERIIPALHHQNEAMYIREIQEIGLGNRMAVSIKKSNEILGYIWVLEVNSSFGEREASLLQAAAAKAVTQLQQVHYLKKEQEKNSQELFWRLLTGEVMEEEGIQNNLQNWFSKMPQHFSVVVFETNEEMVDHVHKNIVYITNTSQKIKKLLYTTDRNMLIMLVEPVHKREEKSLRLFIKECIQLLKERIGVNQVLAGSGELCSHFSEVKDSYEKALEVITINKQLRPDKEKFVFYHELGFYRYAKVLLEQKKRESYTEPVLELLKEYDIKNNTELYKSLVVYLQHDANMKEASEKLHIHVNTLAYRMKRVEELTNIDLGNAHQKSSLLLEISLTDLSG</sequence>
<organism evidence="4 5">
    <name type="scientific">Alteribacillus bidgolensis</name>
    <dbReference type="NCBI Taxonomy" id="930129"/>
    <lineage>
        <taxon>Bacteria</taxon>
        <taxon>Bacillati</taxon>
        <taxon>Bacillota</taxon>
        <taxon>Bacilli</taxon>
        <taxon>Bacillales</taxon>
        <taxon>Bacillaceae</taxon>
        <taxon>Alteribacillus</taxon>
    </lineage>
</organism>
<reference evidence="4 5" key="1">
    <citation type="submission" date="2016-10" db="EMBL/GenBank/DDBJ databases">
        <authorList>
            <person name="de Groot N.N."/>
        </authorList>
    </citation>
    <scope>NUCLEOTIDE SEQUENCE [LARGE SCALE GENOMIC DNA]</scope>
    <source>
        <strain evidence="5">P4B,CCM 7963,CECT 7998,DSM 25260,IBRC-M 10614,KCTC 13821</strain>
    </source>
</reference>
<gene>
    <name evidence="4" type="ORF">SAMN05216352_108222</name>
</gene>
<accession>A0A1G8LAT6</accession>
<dbReference type="Pfam" id="PF17853">
    <property type="entry name" value="GGDEF_2"/>
    <property type="match status" value="1"/>
</dbReference>
<dbReference type="InterPro" id="IPR042070">
    <property type="entry name" value="PucR_C-HTH_sf"/>
</dbReference>
<dbReference type="Gene3D" id="3.30.450.40">
    <property type="match status" value="1"/>
</dbReference>
<evidence type="ECO:0000256" key="1">
    <source>
        <dbReference type="ARBA" id="ARBA00006754"/>
    </source>
</evidence>
<dbReference type="PANTHER" id="PTHR33744:SF1">
    <property type="entry name" value="DNA-BINDING TRANSCRIPTIONAL ACTIVATOR ADER"/>
    <property type="match status" value="1"/>
</dbReference>